<evidence type="ECO:0000259" key="6">
    <source>
        <dbReference type="Pfam" id="PF00419"/>
    </source>
</evidence>
<dbReference type="GO" id="GO:0009289">
    <property type="term" value="C:pilus"/>
    <property type="evidence" value="ECO:0007669"/>
    <property type="project" value="UniProtKB-SubCell"/>
</dbReference>
<organism evidence="7 8">
    <name type="scientific">Leminorella richardii</name>
    <dbReference type="NCBI Taxonomy" id="158841"/>
    <lineage>
        <taxon>Bacteria</taxon>
        <taxon>Pseudomonadati</taxon>
        <taxon>Pseudomonadota</taxon>
        <taxon>Gammaproteobacteria</taxon>
        <taxon>Enterobacterales</taxon>
        <taxon>Budviciaceae</taxon>
        <taxon>Leminorella</taxon>
    </lineage>
</organism>
<name>A0A2X4V440_9GAMM</name>
<comment type="similarity">
    <text evidence="2">Belongs to the fimbrial protein family.</text>
</comment>
<evidence type="ECO:0000313" key="8">
    <source>
        <dbReference type="Proteomes" id="UP000249005"/>
    </source>
</evidence>
<dbReference type="SUPFAM" id="SSF49401">
    <property type="entry name" value="Bacterial adhesins"/>
    <property type="match status" value="1"/>
</dbReference>
<dbReference type="EMBL" id="LS483470">
    <property type="protein sequence ID" value="SQI41532.1"/>
    <property type="molecule type" value="Genomic_DNA"/>
</dbReference>
<dbReference type="InterPro" id="IPR036937">
    <property type="entry name" value="Adhesion_dom_fimbrial_sf"/>
</dbReference>
<dbReference type="InterPro" id="IPR050263">
    <property type="entry name" value="Bact_Fimbrial_Adh_Pro"/>
</dbReference>
<evidence type="ECO:0000313" key="7">
    <source>
        <dbReference type="EMBL" id="SQI41532.1"/>
    </source>
</evidence>
<keyword evidence="4" id="KW-0281">Fimbrium</keyword>
<dbReference type="KEGG" id="lri:NCTC12151_02132"/>
<proteinExistence type="inferred from homology"/>
<reference evidence="7 8" key="1">
    <citation type="submission" date="2018-06" db="EMBL/GenBank/DDBJ databases">
        <authorList>
            <consortium name="Pathogen Informatics"/>
            <person name="Doyle S."/>
        </authorList>
    </citation>
    <scope>NUCLEOTIDE SEQUENCE [LARGE SCALE GENOMIC DNA]</scope>
    <source>
        <strain evidence="7 8">NCTC12151</strain>
    </source>
</reference>
<accession>A0A2X4V440</accession>
<dbReference type="GO" id="GO:0043709">
    <property type="term" value="P:cell adhesion involved in single-species biofilm formation"/>
    <property type="evidence" value="ECO:0007669"/>
    <property type="project" value="TreeGrafter"/>
</dbReference>
<gene>
    <name evidence="7" type="ORF">NCTC12151_02132</name>
</gene>
<dbReference type="Proteomes" id="UP000249005">
    <property type="component" value="Chromosome 1"/>
</dbReference>
<keyword evidence="8" id="KW-1185">Reference proteome</keyword>
<sequence>MNITARLLSPQKRSLRLLGGLLFSTFALTTMQSQAASCEPFTPTYYEDFSVPVIGPDIATIGEDIAVGAVIYSGRYNFAVANEKRIGWRCKVEEADLPATFDTYMKADVIAMPSGAPTFFGNKAVYPTNVPGIGVAINVWSAGQNTWKYPDSWFQGSVPITYASTIQNFGYMNSIGVELIKTGPIAAAGTQQVLSASFPTIQLSVGAVAPALFEKPYMTINFNGVMTMHTKTCQLATPVVDVELGTHQGADFTGVGSGTEWKDFEIVLKDCPPFYGYSTSDGSGYGYNYTERTGLTTGRTKANSVSATFNSVHGTYNARTALLESGPDSAEGIGIEVARRGEYTYNINLNGLSSAGFLNLGTDDGATYTLPLRARYVQYASSIKGGKANGALVFTITYL</sequence>
<dbReference type="InterPro" id="IPR008966">
    <property type="entry name" value="Adhesion_dom_sf"/>
</dbReference>
<dbReference type="InterPro" id="IPR000259">
    <property type="entry name" value="Adhesion_dom_fimbrial"/>
</dbReference>
<protein>
    <submittedName>
        <fullName evidence="7">Fimbrial protein StiA</fullName>
    </submittedName>
</protein>
<feature type="chain" id="PRO_5015840583" evidence="5">
    <location>
        <begin position="36"/>
        <end position="399"/>
    </location>
</feature>
<keyword evidence="3 5" id="KW-0732">Signal</keyword>
<feature type="domain" description="Fimbrial-type adhesion" evidence="6">
    <location>
        <begin position="223"/>
        <end position="398"/>
    </location>
</feature>
<evidence type="ECO:0000256" key="2">
    <source>
        <dbReference type="ARBA" id="ARBA00006671"/>
    </source>
</evidence>
<dbReference type="PANTHER" id="PTHR33420">
    <property type="entry name" value="FIMBRIAL SUBUNIT ELFA-RELATED"/>
    <property type="match status" value="1"/>
</dbReference>
<dbReference type="AlphaFoldDB" id="A0A2X4V440"/>
<comment type="subcellular location">
    <subcellularLocation>
        <location evidence="1">Fimbrium</location>
    </subcellularLocation>
</comment>
<evidence type="ECO:0000256" key="5">
    <source>
        <dbReference type="SAM" id="SignalP"/>
    </source>
</evidence>
<dbReference type="Gene3D" id="2.60.40.3310">
    <property type="match status" value="1"/>
</dbReference>
<evidence type="ECO:0000256" key="3">
    <source>
        <dbReference type="ARBA" id="ARBA00022729"/>
    </source>
</evidence>
<evidence type="ECO:0000256" key="1">
    <source>
        <dbReference type="ARBA" id="ARBA00004561"/>
    </source>
</evidence>
<dbReference type="Pfam" id="PF00419">
    <property type="entry name" value="Fimbrial"/>
    <property type="match status" value="1"/>
</dbReference>
<evidence type="ECO:0000256" key="4">
    <source>
        <dbReference type="ARBA" id="ARBA00023263"/>
    </source>
</evidence>
<feature type="signal peptide" evidence="5">
    <location>
        <begin position="1"/>
        <end position="35"/>
    </location>
</feature>
<dbReference type="PANTHER" id="PTHR33420:SF3">
    <property type="entry name" value="FIMBRIAL SUBUNIT ELFA"/>
    <property type="match status" value="1"/>
</dbReference>
<dbReference type="Gene3D" id="2.60.40.1090">
    <property type="entry name" value="Fimbrial-type adhesion domain"/>
    <property type="match status" value="1"/>
</dbReference>